<dbReference type="Pfam" id="PF00005">
    <property type="entry name" value="ABC_tran"/>
    <property type="match status" value="2"/>
</dbReference>
<dbReference type="Proteomes" id="UP001501358">
    <property type="component" value="Unassembled WGS sequence"/>
</dbReference>
<dbReference type="PROSITE" id="PS50893">
    <property type="entry name" value="ABC_TRANSPORTER_2"/>
    <property type="match status" value="2"/>
</dbReference>
<dbReference type="PANTHER" id="PTHR42855:SF1">
    <property type="entry name" value="ABC TRANSPORTER DOMAIN-CONTAINING PROTEIN"/>
    <property type="match status" value="1"/>
</dbReference>
<evidence type="ECO:0000313" key="6">
    <source>
        <dbReference type="Proteomes" id="UP001501358"/>
    </source>
</evidence>
<name>A0ABN3LB38_9ACTN</name>
<dbReference type="InterPro" id="IPR003593">
    <property type="entry name" value="AAA+_ATPase"/>
</dbReference>
<dbReference type="EMBL" id="BAAATA010000006">
    <property type="protein sequence ID" value="GAA2478978.1"/>
    <property type="molecule type" value="Genomic_DNA"/>
</dbReference>
<feature type="domain" description="ABC transporter" evidence="4">
    <location>
        <begin position="5"/>
        <end position="255"/>
    </location>
</feature>
<feature type="domain" description="ABC transporter" evidence="4">
    <location>
        <begin position="355"/>
        <end position="550"/>
    </location>
</feature>
<dbReference type="InterPro" id="IPR003439">
    <property type="entry name" value="ABC_transporter-like_ATP-bd"/>
</dbReference>
<evidence type="ECO:0000256" key="2">
    <source>
        <dbReference type="ARBA" id="ARBA00022840"/>
    </source>
</evidence>
<dbReference type="SMART" id="SM00382">
    <property type="entry name" value="AAA"/>
    <property type="match status" value="2"/>
</dbReference>
<dbReference type="InterPro" id="IPR027417">
    <property type="entry name" value="P-loop_NTPase"/>
</dbReference>
<keyword evidence="2 5" id="KW-0067">ATP-binding</keyword>
<feature type="coiled-coil region" evidence="3">
    <location>
        <begin position="88"/>
        <end position="115"/>
    </location>
</feature>
<keyword evidence="6" id="KW-1185">Reference proteome</keyword>
<dbReference type="GO" id="GO:0005524">
    <property type="term" value="F:ATP binding"/>
    <property type="evidence" value="ECO:0007669"/>
    <property type="project" value="UniProtKB-KW"/>
</dbReference>
<dbReference type="Gene3D" id="3.40.50.300">
    <property type="entry name" value="P-loop containing nucleotide triphosphate hydrolases"/>
    <property type="match status" value="2"/>
</dbReference>
<gene>
    <name evidence="5" type="ORF">GCM10010406_13880</name>
</gene>
<dbReference type="InterPro" id="IPR051309">
    <property type="entry name" value="ABCF_ATPase"/>
</dbReference>
<evidence type="ECO:0000256" key="1">
    <source>
        <dbReference type="ARBA" id="ARBA00022741"/>
    </source>
</evidence>
<sequence>MTSQLVLRHVGHGYPGRPVLEDVSLTVRPGEHVGVIGENGAGKSTLLRLIAGRERPDRGEVTVVADGGIGHLDQVLALPAGATVQDAADAALAGLRELERRIRAAEAGLGSAGEAGLAAYAALVTAFEARDGYRADARLDAALYGLGLGHVDRGRRIGSLSGGEQSRLALACVLAPSPELLLLDEPTNHLDDAAVGWLENRIRGHRGTVVAVTHDREFLDRTAQVIVEVDGDRRSVARYGGGWNGYLAQKAAARHRWEQRYAEWRAEVERQSALAESGAQRLSEGWRMSQRPEWGRHRRSVEGQLSGRVRNARERLRRLREDPVPPPPAPLRFTASIAVGSPAAVAGDSPGGDGAAAEPLVRLEGVAVDDRLAVDRLELEPGGRVLVTGPNGAGKTTLLRVLAGVQPVDRGTAELPRLIGYLPQEIPFGASRRTLLELFGEGLPGLPEEHAQALLALGLFREESFGTAECDLSVGQRRRLALARLVVRPADLLLLDEPTNHLSLALVEELEQALGSYRGALVVVSHDRRLRSRFRGRRLAMRSGRLLQPA</sequence>
<reference evidence="5 6" key="1">
    <citation type="journal article" date="2019" name="Int. J. Syst. Evol. Microbiol.">
        <title>The Global Catalogue of Microorganisms (GCM) 10K type strain sequencing project: providing services to taxonomists for standard genome sequencing and annotation.</title>
        <authorList>
            <consortium name="The Broad Institute Genomics Platform"/>
            <consortium name="The Broad Institute Genome Sequencing Center for Infectious Disease"/>
            <person name="Wu L."/>
            <person name="Ma J."/>
        </authorList>
    </citation>
    <scope>NUCLEOTIDE SEQUENCE [LARGE SCALE GENOMIC DNA]</scope>
    <source>
        <strain evidence="5 6">JCM 6307</strain>
    </source>
</reference>
<dbReference type="SUPFAM" id="SSF52540">
    <property type="entry name" value="P-loop containing nucleoside triphosphate hydrolases"/>
    <property type="match status" value="2"/>
</dbReference>
<evidence type="ECO:0000259" key="4">
    <source>
        <dbReference type="PROSITE" id="PS50893"/>
    </source>
</evidence>
<accession>A0ABN3LB38</accession>
<evidence type="ECO:0000313" key="5">
    <source>
        <dbReference type="EMBL" id="GAA2478978.1"/>
    </source>
</evidence>
<dbReference type="PANTHER" id="PTHR42855">
    <property type="entry name" value="ABC TRANSPORTER ATP-BINDING SUBUNIT"/>
    <property type="match status" value="1"/>
</dbReference>
<dbReference type="PROSITE" id="PS00211">
    <property type="entry name" value="ABC_TRANSPORTER_1"/>
    <property type="match status" value="2"/>
</dbReference>
<organism evidence="5 6">
    <name type="scientific">Streptomyces thermolineatus</name>
    <dbReference type="NCBI Taxonomy" id="44033"/>
    <lineage>
        <taxon>Bacteria</taxon>
        <taxon>Bacillati</taxon>
        <taxon>Actinomycetota</taxon>
        <taxon>Actinomycetes</taxon>
        <taxon>Kitasatosporales</taxon>
        <taxon>Streptomycetaceae</taxon>
        <taxon>Streptomyces</taxon>
    </lineage>
</organism>
<comment type="caution">
    <text evidence="5">The sequence shown here is derived from an EMBL/GenBank/DDBJ whole genome shotgun (WGS) entry which is preliminary data.</text>
</comment>
<dbReference type="CDD" id="cd03221">
    <property type="entry name" value="ABCF_EF-3"/>
    <property type="match status" value="1"/>
</dbReference>
<dbReference type="NCBIfam" id="NF000355">
    <property type="entry name" value="ribo_prot_ABC_F"/>
    <property type="match status" value="1"/>
</dbReference>
<keyword evidence="1" id="KW-0547">Nucleotide-binding</keyword>
<dbReference type="RefSeq" id="WP_344382225.1">
    <property type="nucleotide sequence ID" value="NZ_BAAATA010000006.1"/>
</dbReference>
<protein>
    <submittedName>
        <fullName evidence="5">ABC-F family ATP-binding cassette domain-containing protein</fullName>
    </submittedName>
</protein>
<dbReference type="InterPro" id="IPR017871">
    <property type="entry name" value="ABC_transporter-like_CS"/>
</dbReference>
<keyword evidence="3" id="KW-0175">Coiled coil</keyword>
<proteinExistence type="predicted"/>
<evidence type="ECO:0000256" key="3">
    <source>
        <dbReference type="SAM" id="Coils"/>
    </source>
</evidence>